<sequence>MSENLQGVNDDLVSTLCSCSTINFEDSLNRIKLLEVEKDKTNLAFQLILAKLDLGLYHDQTIIKQLQELNEKMGGNEKIFSLQKMQFECFENKNKLEIEVEKQKEEIKSLESDKLEKEVIKILNENLEENKNELDEYKNKMAKLEEERYLVENELFKFKADFEKLKEENEKIFEEKLELLKELEENKLKIEKYEEDKKLELINLAKLKKENEGIFKVKNKLLEENKIKIMKIEEENKKLTKKLKDSENSIFPLRHEISQNKRNYEQAIKQVKDLAEDRDGQIKTLTERNAAYSDAKYEAEKKAKELLAKNEQLQLENKDFIAKIQLKDEKIRSFEMQVKEKCLNLTAIKFVELTSELDKLNKENKQIFYVKKPNKMSTIKNENSCCENKCINSNLCTGDCDKGNGYVNVYLNGMIKYRNKMPNDLGILRENKWIFLYGQHPYSKLSGYDSNYSLFYFEVKIFKELDSKICYAGIGFDVQNTNIFLCNYSIILGEIIKNLNG</sequence>
<name>A0A6V7W7Z0_MELEN</name>
<proteinExistence type="predicted"/>
<accession>A0A6V7W7Z0</accession>
<reference evidence="2 3" key="1">
    <citation type="submission" date="2020-08" db="EMBL/GenBank/DDBJ databases">
        <authorList>
            <person name="Koutsovoulos G."/>
            <person name="Danchin GJ E."/>
        </authorList>
    </citation>
    <scope>NUCLEOTIDE SEQUENCE [LARGE SCALE GENOMIC DNA]</scope>
</reference>
<dbReference type="OrthoDB" id="5905904at2759"/>
<evidence type="ECO:0000313" key="3">
    <source>
        <dbReference type="Proteomes" id="UP000580250"/>
    </source>
</evidence>
<gene>
    <name evidence="2" type="ORF">MENT_LOCUS35446</name>
</gene>
<dbReference type="EMBL" id="CAJEWN010000459">
    <property type="protein sequence ID" value="CAD2183172.1"/>
    <property type="molecule type" value="Genomic_DNA"/>
</dbReference>
<keyword evidence="1" id="KW-0175">Coiled coil</keyword>
<evidence type="ECO:0000313" key="2">
    <source>
        <dbReference type="EMBL" id="CAD2183172.1"/>
    </source>
</evidence>
<dbReference type="AlphaFoldDB" id="A0A6V7W7Z0"/>
<comment type="caution">
    <text evidence="2">The sequence shown here is derived from an EMBL/GenBank/DDBJ whole genome shotgun (WGS) entry which is preliminary data.</text>
</comment>
<organism evidence="2 3">
    <name type="scientific">Meloidogyne enterolobii</name>
    <name type="common">Root-knot nematode worm</name>
    <name type="synonym">Meloidogyne mayaguensis</name>
    <dbReference type="NCBI Taxonomy" id="390850"/>
    <lineage>
        <taxon>Eukaryota</taxon>
        <taxon>Metazoa</taxon>
        <taxon>Ecdysozoa</taxon>
        <taxon>Nematoda</taxon>
        <taxon>Chromadorea</taxon>
        <taxon>Rhabditida</taxon>
        <taxon>Tylenchina</taxon>
        <taxon>Tylenchomorpha</taxon>
        <taxon>Tylenchoidea</taxon>
        <taxon>Meloidogynidae</taxon>
        <taxon>Meloidogyninae</taxon>
        <taxon>Meloidogyne</taxon>
    </lineage>
</organism>
<dbReference type="Proteomes" id="UP000580250">
    <property type="component" value="Unassembled WGS sequence"/>
</dbReference>
<evidence type="ECO:0000256" key="1">
    <source>
        <dbReference type="SAM" id="Coils"/>
    </source>
</evidence>
<protein>
    <submittedName>
        <fullName evidence="2">Uncharacterized protein</fullName>
    </submittedName>
</protein>
<feature type="coiled-coil region" evidence="1">
    <location>
        <begin position="93"/>
        <end position="323"/>
    </location>
</feature>